<keyword evidence="2" id="KW-1185">Reference proteome</keyword>
<name>A0ACC6KU27_9SPHI</name>
<sequence>MKYTLEDIINFLKDQSLEDEISPETNVCDEIGMRGDDFHEMMTAYAEKFSVDMTGYLWYFHSEEEGSWTSISLFPRANEQVKRIPLTPTMLTDFANSGKWNVVYPEHKITLTEYNSYFTLFILIVLIGLIIYQFI</sequence>
<evidence type="ECO:0000313" key="1">
    <source>
        <dbReference type="EMBL" id="MDR6782687.1"/>
    </source>
</evidence>
<dbReference type="EMBL" id="JAVDTF010000001">
    <property type="protein sequence ID" value="MDR6782687.1"/>
    <property type="molecule type" value="Genomic_DNA"/>
</dbReference>
<protein>
    <submittedName>
        <fullName evidence="1">Uncharacterized protein</fullName>
    </submittedName>
</protein>
<dbReference type="Proteomes" id="UP001246858">
    <property type="component" value="Unassembled WGS sequence"/>
</dbReference>
<accession>A0ACC6KU27</accession>
<comment type="caution">
    <text evidence="1">The sequence shown here is derived from an EMBL/GenBank/DDBJ whole genome shotgun (WGS) entry which is preliminary data.</text>
</comment>
<evidence type="ECO:0000313" key="2">
    <source>
        <dbReference type="Proteomes" id="UP001246858"/>
    </source>
</evidence>
<gene>
    <name evidence="1" type="ORF">J2X78_001239</name>
</gene>
<organism evidence="1 2">
    <name type="scientific">Pedobacter africanus</name>
    <dbReference type="NCBI Taxonomy" id="151894"/>
    <lineage>
        <taxon>Bacteria</taxon>
        <taxon>Pseudomonadati</taxon>
        <taxon>Bacteroidota</taxon>
        <taxon>Sphingobacteriia</taxon>
        <taxon>Sphingobacteriales</taxon>
        <taxon>Sphingobacteriaceae</taxon>
        <taxon>Pedobacter</taxon>
    </lineage>
</organism>
<reference evidence="1" key="1">
    <citation type="submission" date="2023-07" db="EMBL/GenBank/DDBJ databases">
        <title>Sorghum-associated microbial communities from plants grown in Nebraska, USA.</title>
        <authorList>
            <person name="Schachtman D."/>
        </authorList>
    </citation>
    <scope>NUCLEOTIDE SEQUENCE</scope>
    <source>
        <strain evidence="1">2697</strain>
    </source>
</reference>
<proteinExistence type="predicted"/>